<dbReference type="Pfam" id="PF08031">
    <property type="entry name" value="BBE"/>
    <property type="match status" value="1"/>
</dbReference>
<keyword evidence="2" id="KW-0285">Flavoprotein</keyword>
<dbReference type="Gene3D" id="3.30.465.10">
    <property type="match status" value="1"/>
</dbReference>
<dbReference type="GO" id="GO:0016491">
    <property type="term" value="F:oxidoreductase activity"/>
    <property type="evidence" value="ECO:0007669"/>
    <property type="project" value="UniProtKB-KW"/>
</dbReference>
<gene>
    <name evidence="7 9" type="ORF">BDZ99DRAFT_566225</name>
</gene>
<dbReference type="GeneID" id="54468454"/>
<evidence type="ECO:0000259" key="6">
    <source>
        <dbReference type="PROSITE" id="PS51387"/>
    </source>
</evidence>
<dbReference type="Proteomes" id="UP000504636">
    <property type="component" value="Unplaced"/>
</dbReference>
<reference evidence="9" key="3">
    <citation type="submission" date="2025-04" db="UniProtKB">
        <authorList>
            <consortium name="RefSeq"/>
        </authorList>
    </citation>
    <scope>IDENTIFICATION</scope>
    <source>
        <strain evidence="9">CBS 304.34</strain>
    </source>
</reference>
<keyword evidence="8" id="KW-1185">Reference proteome</keyword>
<reference evidence="7 9" key="1">
    <citation type="journal article" date="2020" name="Stud. Mycol.">
        <title>101 Dothideomycetes genomes: a test case for predicting lifestyles and emergence of pathogens.</title>
        <authorList>
            <person name="Haridas S."/>
            <person name="Albert R."/>
            <person name="Binder M."/>
            <person name="Bloem J."/>
            <person name="Labutti K."/>
            <person name="Salamov A."/>
            <person name="Andreopoulos B."/>
            <person name="Baker S."/>
            <person name="Barry K."/>
            <person name="Bills G."/>
            <person name="Bluhm B."/>
            <person name="Cannon C."/>
            <person name="Castanera R."/>
            <person name="Culley D."/>
            <person name="Daum C."/>
            <person name="Ezra D."/>
            <person name="Gonzalez J."/>
            <person name="Henrissat B."/>
            <person name="Kuo A."/>
            <person name="Liang C."/>
            <person name="Lipzen A."/>
            <person name="Lutzoni F."/>
            <person name="Magnuson J."/>
            <person name="Mondo S."/>
            <person name="Nolan M."/>
            <person name="Ohm R."/>
            <person name="Pangilinan J."/>
            <person name="Park H.-J."/>
            <person name="Ramirez L."/>
            <person name="Alfaro M."/>
            <person name="Sun H."/>
            <person name="Tritt A."/>
            <person name="Yoshinaga Y."/>
            <person name="Zwiers L.-H."/>
            <person name="Turgeon B."/>
            <person name="Goodwin S."/>
            <person name="Spatafora J."/>
            <person name="Crous P."/>
            <person name="Grigoriev I."/>
        </authorList>
    </citation>
    <scope>NUCLEOTIDE SEQUENCE</scope>
    <source>
        <strain evidence="7 9">CBS 304.34</strain>
    </source>
</reference>
<dbReference type="GO" id="GO:0071949">
    <property type="term" value="F:FAD binding"/>
    <property type="evidence" value="ECO:0007669"/>
    <property type="project" value="InterPro"/>
</dbReference>
<sequence>MLNPPVKANSSSPSQFTIIRLPETLSPLFPPHIRIITPAEKIASDLGSTLSPSSSIYLPSDENWTNETTQRWNQWNAPSYVVSVKPAIKEDVQKVLQYAARNKVPFLATGGGHGYSGTLGALNNGLELDMGYFKSVKVDAGKNRLIIGGSVRFRELISPVYAAGKAFPVGACPCVGASGASLGGGIGFWSGFYGAISDSLVSVEIVTGTGTLLTASESQNSDLFWAVKGAGHNFGVVTSFTFKVYDSPNGGQAMNADMTFPLSRNGSLWAFAKSFAGKQPKELSLGFSILASPVTQELVIVVNAIYVGPLAQGRALIKPLLDLTPQNTNISYIAWKDVPYAAKYGGPAKSCDTRPLDVPHAVNLYQVDIEGLTAAVEYLNDTIPNTPALKGTVFALTQYSTYGFQQHTPDSSAFPYRDVIIFAQIDVTASKSSDLPTINSFTKSFRDRLQKISGKDHLEVYTNLAHGDEGAAAWYSKKNVPRLRKLKKTYDPSSLFNFYNSVNVD</sequence>
<organism evidence="7">
    <name type="scientific">Mytilinidion resinicola</name>
    <dbReference type="NCBI Taxonomy" id="574789"/>
    <lineage>
        <taxon>Eukaryota</taxon>
        <taxon>Fungi</taxon>
        <taxon>Dikarya</taxon>
        <taxon>Ascomycota</taxon>
        <taxon>Pezizomycotina</taxon>
        <taxon>Dothideomycetes</taxon>
        <taxon>Pleosporomycetidae</taxon>
        <taxon>Mytilinidiales</taxon>
        <taxon>Mytilinidiaceae</taxon>
        <taxon>Mytilinidion</taxon>
    </lineage>
</organism>
<dbReference type="SUPFAM" id="SSF56176">
    <property type="entry name" value="FAD-binding/transporter-associated domain-like"/>
    <property type="match status" value="1"/>
</dbReference>
<protein>
    <submittedName>
        <fullName evidence="7 9">FAD-binding domain-containing protein</fullName>
    </submittedName>
</protein>
<evidence type="ECO:0000256" key="4">
    <source>
        <dbReference type="ARBA" id="ARBA00022827"/>
    </source>
</evidence>
<evidence type="ECO:0000256" key="2">
    <source>
        <dbReference type="ARBA" id="ARBA00022630"/>
    </source>
</evidence>
<evidence type="ECO:0000256" key="5">
    <source>
        <dbReference type="ARBA" id="ARBA00023002"/>
    </source>
</evidence>
<accession>A0A6A6Z6Q5</accession>
<dbReference type="RefSeq" id="XP_033583353.1">
    <property type="nucleotide sequence ID" value="XM_033727561.1"/>
</dbReference>
<dbReference type="InterPro" id="IPR016169">
    <property type="entry name" value="FAD-bd_PCMH_sub2"/>
</dbReference>
<dbReference type="InterPro" id="IPR016166">
    <property type="entry name" value="FAD-bd_PCMH"/>
</dbReference>
<dbReference type="Gene3D" id="3.40.462.20">
    <property type="match status" value="1"/>
</dbReference>
<dbReference type="AlphaFoldDB" id="A0A6A6Z6Q5"/>
<comment type="similarity">
    <text evidence="1">Belongs to the oxygen-dependent FAD-linked oxidoreductase family.</text>
</comment>
<dbReference type="OrthoDB" id="415825at2759"/>
<reference evidence="9" key="2">
    <citation type="submission" date="2020-04" db="EMBL/GenBank/DDBJ databases">
        <authorList>
            <consortium name="NCBI Genome Project"/>
        </authorList>
    </citation>
    <scope>NUCLEOTIDE SEQUENCE</scope>
    <source>
        <strain evidence="9">CBS 304.34</strain>
    </source>
</reference>
<keyword evidence="5" id="KW-0560">Oxidoreductase</keyword>
<feature type="domain" description="FAD-binding PCMH-type" evidence="6">
    <location>
        <begin position="74"/>
        <end position="247"/>
    </location>
</feature>
<dbReference type="InterPro" id="IPR006094">
    <property type="entry name" value="Oxid_FAD_bind_N"/>
</dbReference>
<keyword evidence="4" id="KW-0274">FAD</keyword>
<evidence type="ECO:0000313" key="7">
    <source>
        <dbReference type="EMBL" id="KAF2816389.1"/>
    </source>
</evidence>
<keyword evidence="3" id="KW-0732">Signal</keyword>
<dbReference type="InterPro" id="IPR012951">
    <property type="entry name" value="BBE"/>
</dbReference>
<name>A0A6A6Z6Q5_9PEZI</name>
<dbReference type="Pfam" id="PF01565">
    <property type="entry name" value="FAD_binding_4"/>
    <property type="match status" value="1"/>
</dbReference>
<proteinExistence type="inferred from homology"/>
<dbReference type="PANTHER" id="PTHR42973:SF32">
    <property type="entry name" value="FAD-LINKED OXIDOREDUCTASE AFOF"/>
    <property type="match status" value="1"/>
</dbReference>
<dbReference type="PROSITE" id="PS51387">
    <property type="entry name" value="FAD_PCMH"/>
    <property type="match status" value="1"/>
</dbReference>
<dbReference type="InterPro" id="IPR050416">
    <property type="entry name" value="FAD-linked_Oxidoreductase"/>
</dbReference>
<dbReference type="EMBL" id="MU003693">
    <property type="protein sequence ID" value="KAF2816389.1"/>
    <property type="molecule type" value="Genomic_DNA"/>
</dbReference>
<evidence type="ECO:0000256" key="3">
    <source>
        <dbReference type="ARBA" id="ARBA00022729"/>
    </source>
</evidence>
<evidence type="ECO:0000256" key="1">
    <source>
        <dbReference type="ARBA" id="ARBA00005466"/>
    </source>
</evidence>
<dbReference type="InterPro" id="IPR036318">
    <property type="entry name" value="FAD-bd_PCMH-like_sf"/>
</dbReference>
<dbReference type="PANTHER" id="PTHR42973">
    <property type="entry name" value="BINDING OXIDOREDUCTASE, PUTATIVE (AFU_ORTHOLOGUE AFUA_1G17690)-RELATED"/>
    <property type="match status" value="1"/>
</dbReference>
<evidence type="ECO:0000313" key="8">
    <source>
        <dbReference type="Proteomes" id="UP000504636"/>
    </source>
</evidence>
<evidence type="ECO:0000313" key="9">
    <source>
        <dbReference type="RefSeq" id="XP_033583353.1"/>
    </source>
</evidence>